<evidence type="ECO:0000313" key="3">
    <source>
        <dbReference type="EMBL" id="MCI1189050.1"/>
    </source>
</evidence>
<feature type="signal peptide" evidence="1">
    <location>
        <begin position="1"/>
        <end position="37"/>
    </location>
</feature>
<feature type="domain" description="Outer membrane protein beta-barrel" evidence="2">
    <location>
        <begin position="226"/>
        <end position="401"/>
    </location>
</feature>
<gene>
    <name evidence="3" type="ORF">MON38_16625</name>
</gene>
<feature type="chain" id="PRO_5040918286" evidence="1">
    <location>
        <begin position="38"/>
        <end position="428"/>
    </location>
</feature>
<dbReference type="Pfam" id="PF13568">
    <property type="entry name" value="OMP_b-brl_2"/>
    <property type="match status" value="1"/>
</dbReference>
<proteinExistence type="predicted"/>
<dbReference type="EMBL" id="JALBGC010000004">
    <property type="protein sequence ID" value="MCI1189050.1"/>
    <property type="molecule type" value="Genomic_DNA"/>
</dbReference>
<evidence type="ECO:0000259" key="2">
    <source>
        <dbReference type="Pfam" id="PF13568"/>
    </source>
</evidence>
<accession>A0A9X1VL68</accession>
<dbReference type="Proteomes" id="UP001139193">
    <property type="component" value="Unassembled WGS sequence"/>
</dbReference>
<sequence length="428" mass="47024">MHSFFDTFQLLALMCKQYPFLLFSLLLATAVAHPALAQKKYHPGYLVRPAGDTLRGEVSVRNNQRMAQSCLFRPGKDAPAVEYTPADIKAYGIASGDEYQAALVPAATPDVGAKPGFMRLLAQGKATLYTYPDADDRPHYYYQIGAENPAELVQTVQTVKVDNLPVQERLYPFRKVLSQAFVDCPAVQSMLVRAELNESQLRNIFNRYNTCGPGQPAAKQLTTRATTVRIGLLAGAQRATSELSDDGEIALTSRFRPVAGIGLTVHPASFSPALTLRLEALYQTQLHESEPYTRISFSALKTTRTPQIKLTTLRVPLLLRYALPTRSLRPYVQAGVEVAILLDTHQALVISTEEQLNRSSYMTTTYELAVRKLGYGPTGALGLLIPTGTVGSIQFEVRYNYLDNTSQSADVIGGARTLSLLAGYNFGH</sequence>
<comment type="caution">
    <text evidence="3">The sequence shown here is derived from an EMBL/GenBank/DDBJ whole genome shotgun (WGS) entry which is preliminary data.</text>
</comment>
<name>A0A9X1VL68_9BACT</name>
<evidence type="ECO:0000313" key="4">
    <source>
        <dbReference type="Proteomes" id="UP001139193"/>
    </source>
</evidence>
<organism evidence="3 4">
    <name type="scientific">Hymenobacter cyanobacteriorum</name>
    <dbReference type="NCBI Taxonomy" id="2926463"/>
    <lineage>
        <taxon>Bacteria</taxon>
        <taxon>Pseudomonadati</taxon>
        <taxon>Bacteroidota</taxon>
        <taxon>Cytophagia</taxon>
        <taxon>Cytophagales</taxon>
        <taxon>Hymenobacteraceae</taxon>
        <taxon>Hymenobacter</taxon>
    </lineage>
</organism>
<evidence type="ECO:0000256" key="1">
    <source>
        <dbReference type="SAM" id="SignalP"/>
    </source>
</evidence>
<dbReference type="AlphaFoldDB" id="A0A9X1VL68"/>
<dbReference type="RefSeq" id="WP_241937273.1">
    <property type="nucleotide sequence ID" value="NZ_JALBGC010000004.1"/>
</dbReference>
<dbReference type="InterPro" id="IPR025665">
    <property type="entry name" value="Beta-barrel_OMP_2"/>
</dbReference>
<protein>
    <submittedName>
        <fullName evidence="3">Outer membrane beta-barrel protein</fullName>
    </submittedName>
</protein>
<keyword evidence="4" id="KW-1185">Reference proteome</keyword>
<reference evidence="3" key="1">
    <citation type="submission" date="2022-03" db="EMBL/GenBank/DDBJ databases">
        <title>Bacterial whole genome sequence for Hymenobacter sp. DH14.</title>
        <authorList>
            <person name="Le V."/>
        </authorList>
    </citation>
    <scope>NUCLEOTIDE SEQUENCE</scope>
    <source>
        <strain evidence="3">DH14</strain>
    </source>
</reference>
<keyword evidence="1" id="KW-0732">Signal</keyword>